<dbReference type="AlphaFoldDB" id="A0A2G5I4N5"/>
<dbReference type="PANTHER" id="PTHR47642">
    <property type="entry name" value="ATP-DEPENDENT DNA HELICASE"/>
    <property type="match status" value="1"/>
</dbReference>
<feature type="compositionally biased region" description="Basic and acidic residues" evidence="2">
    <location>
        <begin position="202"/>
        <end position="219"/>
    </location>
</feature>
<name>A0A2G5I4N5_CERBT</name>
<dbReference type="InterPro" id="IPR022617">
    <property type="entry name" value="Rad60/SUMO-like_dom"/>
</dbReference>
<sequence length="1007" mass="111675">MMAGYQHLTAPAADSVFLYASHGDGSKWLSPTGAAYRRILNQDYTEILQSCRQRGIDSTVTSFMVEQLAEHCGATSDNFEVLVREGAQLIQRSFTLNDEEQLRWVPTDLHVRQAIQDLDLQRSASHGFEISQAPSDRAIMLRSYVNGSMIDILQYKLSQQFAHKIAEITTAVSNSGNPLLSAANKPAVERMPLAQASSNLPSRKELAPATTEKRKREDDMQGSGPSRFLPGSDSDDENALEEQAAGLQAKIASIRARTADEDVSMPRKKARKAKLKNTSAASLVRGSQLPSQQPTAPAHLLVQPKMEAELPPATVTDKSAVSSSNGIKLILRRQGKPDYRCKASMNTTFEKIITVARKEFEIPVTQAVCLHFEGQRLSAAELVREAGLRDYACLKVFDLPAANPHNTSAVDLKTENKMFQDEAVQQRQIAGAVLANLRPMPPVVDLTSSSPPQHVSPAAAQAQPPPPPPPQSEPKLCGEQQEVVDAILAGKNVFYTGSAGCGKSTVLKAFVPRLRELGKTVRIIAPTGKAALDINGSTTWTYAGWTPGHMKRPLDELVNAAHGKFVSKRFRDTDVLVIDEVSMVENHLLTRLSKIMQAARGRDLPFGGVQLVVTGDFCQLPPVKPFQFCMTCGREQIRKVGPRGETLYRCPLHGDCNDDDKWAFRSAVWEDCKFKHVNLTNIHRQSDEVFIGILQKLRIGKPLTNADRQLLLDHPCDVKNAVKLFPTREEVRRINQTEFDRLKTAKREFRCLDYFSWNETHGNLREKGRRSPVDNSLEALREHRLDTLVEFKAGMLVVLLVNLDIANGLVNGSQGRVIGFEPYAESKLPKAAVREGGGRLTSFSRSSGKKSRYGRETSPEPSESMVQGELRGEYAELRQGQIQDFILQPRNQNKMWPIVEFDNGLRRTVYADCQVNELGDEKPYTLLARTQIPLIAAWAMTIHKSQGMTLNRVIVDLGRSFEEGQEYVALSRARSLEGLKVMGLGENVGKGGNAQVKQFLKEKFNLS</sequence>
<comment type="caution">
    <text evidence="6">The sequence shown here is derived from an EMBL/GenBank/DDBJ whole genome shotgun (WGS) entry which is preliminary data.</text>
</comment>
<accession>A0A2G5I4N5</accession>
<feature type="domain" description="DNA helicase Pif1-like DEAD-box helicase" evidence="3">
    <location>
        <begin position="476"/>
        <end position="624"/>
    </location>
</feature>
<evidence type="ECO:0000259" key="3">
    <source>
        <dbReference type="Pfam" id="PF05970"/>
    </source>
</evidence>
<dbReference type="CDD" id="cd18809">
    <property type="entry name" value="SF1_C_RecD"/>
    <property type="match status" value="1"/>
</dbReference>
<dbReference type="Pfam" id="PF11976">
    <property type="entry name" value="Rad60-SLD"/>
    <property type="match status" value="1"/>
</dbReference>
<feature type="region of interest" description="Disordered" evidence="2">
    <location>
        <begin position="835"/>
        <end position="867"/>
    </location>
</feature>
<comment type="catalytic activity">
    <reaction evidence="1">
        <text>ATP + H2O = ADP + phosphate + H(+)</text>
        <dbReference type="Rhea" id="RHEA:13065"/>
        <dbReference type="ChEBI" id="CHEBI:15377"/>
        <dbReference type="ChEBI" id="CHEBI:15378"/>
        <dbReference type="ChEBI" id="CHEBI:30616"/>
        <dbReference type="ChEBI" id="CHEBI:43474"/>
        <dbReference type="ChEBI" id="CHEBI:456216"/>
        <dbReference type="EC" id="5.6.2.3"/>
    </reaction>
</comment>
<dbReference type="GO" id="GO:0006281">
    <property type="term" value="P:DNA repair"/>
    <property type="evidence" value="ECO:0007669"/>
    <property type="project" value="UniProtKB-KW"/>
</dbReference>
<feature type="compositionally biased region" description="Basic residues" evidence="2">
    <location>
        <begin position="266"/>
        <end position="275"/>
    </location>
</feature>
<dbReference type="SUPFAM" id="SSF54236">
    <property type="entry name" value="Ubiquitin-like"/>
    <property type="match status" value="1"/>
</dbReference>
<feature type="domain" description="Rad60/SUMO-like" evidence="4">
    <location>
        <begin position="327"/>
        <end position="396"/>
    </location>
</feature>
<dbReference type="InterPro" id="IPR029071">
    <property type="entry name" value="Ubiquitin-like_domsf"/>
</dbReference>
<feature type="compositionally biased region" description="Low complexity" evidence="2">
    <location>
        <begin position="448"/>
        <end position="462"/>
    </location>
</feature>
<evidence type="ECO:0000259" key="4">
    <source>
        <dbReference type="Pfam" id="PF11976"/>
    </source>
</evidence>
<dbReference type="GO" id="GO:0006310">
    <property type="term" value="P:DNA recombination"/>
    <property type="evidence" value="ECO:0007669"/>
    <property type="project" value="UniProtKB-KW"/>
</dbReference>
<keyword evidence="1" id="KW-0067">ATP-binding</keyword>
<proteinExistence type="inferred from homology"/>
<dbReference type="EC" id="5.6.2.3" evidence="1"/>
<keyword evidence="1 6" id="KW-0347">Helicase</keyword>
<feature type="region of interest" description="Disordered" evidence="2">
    <location>
        <begin position="442"/>
        <end position="476"/>
    </location>
</feature>
<dbReference type="Pfam" id="PF05970">
    <property type="entry name" value="PIF1"/>
    <property type="match status" value="1"/>
</dbReference>
<feature type="compositionally biased region" description="Pro residues" evidence="2">
    <location>
        <begin position="463"/>
        <end position="472"/>
    </location>
</feature>
<dbReference type="Gene3D" id="3.10.20.90">
    <property type="entry name" value="Phosphatidylinositol 3-kinase Catalytic Subunit, Chain A, domain 1"/>
    <property type="match status" value="1"/>
</dbReference>
<keyword evidence="1" id="KW-0378">Hydrolase</keyword>
<dbReference type="GO" id="GO:0016887">
    <property type="term" value="F:ATP hydrolysis activity"/>
    <property type="evidence" value="ECO:0007669"/>
    <property type="project" value="RHEA"/>
</dbReference>
<dbReference type="Gene3D" id="3.40.50.300">
    <property type="entry name" value="P-loop containing nucleotide triphosphate hydrolases"/>
    <property type="match status" value="2"/>
</dbReference>
<protein>
    <recommendedName>
        <fullName evidence="1">ATP-dependent DNA helicase</fullName>
        <ecNumber evidence="1">5.6.2.3</ecNumber>
    </recommendedName>
</protein>
<dbReference type="Pfam" id="PF21530">
    <property type="entry name" value="Pif1_2B_dom"/>
    <property type="match status" value="1"/>
</dbReference>
<evidence type="ECO:0000256" key="2">
    <source>
        <dbReference type="SAM" id="MobiDB-lite"/>
    </source>
</evidence>
<gene>
    <name evidence="6" type="ORF">CB0940_03304</name>
</gene>
<dbReference type="Proteomes" id="UP000230605">
    <property type="component" value="Chromosome 3"/>
</dbReference>
<keyword evidence="1" id="KW-0227">DNA damage</keyword>
<keyword evidence="1" id="KW-0234">DNA repair</keyword>
<dbReference type="InterPro" id="IPR051055">
    <property type="entry name" value="PIF1_helicase"/>
</dbReference>
<dbReference type="InterPro" id="IPR049163">
    <property type="entry name" value="Pif1-like_2B_dom"/>
</dbReference>
<dbReference type="InterPro" id="IPR010285">
    <property type="entry name" value="DNA_helicase_pif1-like_DEAD"/>
</dbReference>
<organism evidence="6 7">
    <name type="scientific">Cercospora beticola</name>
    <name type="common">Sugarbeet leaf spot fungus</name>
    <dbReference type="NCBI Taxonomy" id="122368"/>
    <lineage>
        <taxon>Eukaryota</taxon>
        <taxon>Fungi</taxon>
        <taxon>Dikarya</taxon>
        <taxon>Ascomycota</taxon>
        <taxon>Pezizomycotina</taxon>
        <taxon>Dothideomycetes</taxon>
        <taxon>Dothideomycetidae</taxon>
        <taxon>Mycosphaerellales</taxon>
        <taxon>Mycosphaerellaceae</taxon>
        <taxon>Cercospora</taxon>
    </lineage>
</organism>
<evidence type="ECO:0000313" key="6">
    <source>
        <dbReference type="EMBL" id="PIA99718.1"/>
    </source>
</evidence>
<keyword evidence="1" id="KW-0547">Nucleotide-binding</keyword>
<keyword evidence="1" id="KW-0233">DNA recombination</keyword>
<dbReference type="EMBL" id="LKMD01000101">
    <property type="protein sequence ID" value="PIA99718.1"/>
    <property type="molecule type" value="Genomic_DNA"/>
</dbReference>
<dbReference type="GO" id="GO:0043139">
    <property type="term" value="F:5'-3' DNA helicase activity"/>
    <property type="evidence" value="ECO:0007669"/>
    <property type="project" value="UniProtKB-EC"/>
</dbReference>
<comment type="similarity">
    <text evidence="1">Belongs to the helicase family.</text>
</comment>
<dbReference type="InterPro" id="IPR027417">
    <property type="entry name" value="P-loop_NTPase"/>
</dbReference>
<comment type="cofactor">
    <cofactor evidence="1">
        <name>Mg(2+)</name>
        <dbReference type="ChEBI" id="CHEBI:18420"/>
    </cofactor>
</comment>
<dbReference type="SUPFAM" id="SSF52540">
    <property type="entry name" value="P-loop containing nucleoside triphosphate hydrolases"/>
    <property type="match status" value="2"/>
</dbReference>
<feature type="region of interest" description="Disordered" evidence="2">
    <location>
        <begin position="257"/>
        <end position="295"/>
    </location>
</feature>
<evidence type="ECO:0000259" key="5">
    <source>
        <dbReference type="Pfam" id="PF21530"/>
    </source>
</evidence>
<reference evidence="6 7" key="1">
    <citation type="submission" date="2015-10" db="EMBL/GenBank/DDBJ databases">
        <title>The cercosporin biosynthetic gene cluster was horizontally transferred to several fungal lineages and shown to be expanded in Cercospora beticola based on microsynteny with recipient genomes.</title>
        <authorList>
            <person name="De Jonge R."/>
            <person name="Ebert M.K."/>
            <person name="Suttle J.C."/>
            <person name="Jurick Ii W.M."/>
            <person name="Secor G.A."/>
            <person name="Thomma B.P."/>
            <person name="Van De Peer Y."/>
            <person name="Bolton M.D."/>
        </authorList>
    </citation>
    <scope>NUCLEOTIDE SEQUENCE [LARGE SCALE GENOMIC DNA]</scope>
    <source>
        <strain evidence="6 7">09-40</strain>
    </source>
</reference>
<dbReference type="OrthoDB" id="432234at2759"/>
<evidence type="ECO:0000256" key="1">
    <source>
        <dbReference type="RuleBase" id="RU363044"/>
    </source>
</evidence>
<dbReference type="GO" id="GO:0000723">
    <property type="term" value="P:telomere maintenance"/>
    <property type="evidence" value="ECO:0007669"/>
    <property type="project" value="InterPro"/>
</dbReference>
<evidence type="ECO:0000313" key="7">
    <source>
        <dbReference type="Proteomes" id="UP000230605"/>
    </source>
</evidence>
<feature type="region of interest" description="Disordered" evidence="2">
    <location>
        <begin position="193"/>
        <end position="237"/>
    </location>
</feature>
<feature type="domain" description="DNA helicase Pif1-like 2B" evidence="5">
    <location>
        <begin position="790"/>
        <end position="820"/>
    </location>
</feature>
<dbReference type="PANTHER" id="PTHR47642:SF7">
    <property type="entry name" value="ATP-DEPENDENT DNA HELICASE PIF1"/>
    <property type="match status" value="1"/>
</dbReference>
<dbReference type="GO" id="GO:0005524">
    <property type="term" value="F:ATP binding"/>
    <property type="evidence" value="ECO:0007669"/>
    <property type="project" value="UniProtKB-KW"/>
</dbReference>